<comment type="caution">
    <text evidence="4">The sequence shown here is derived from an EMBL/GenBank/DDBJ whole genome shotgun (WGS) entry which is preliminary data.</text>
</comment>
<accession>A0ABR8PNC1</accession>
<evidence type="ECO:0000256" key="1">
    <source>
        <dbReference type="SAM" id="Coils"/>
    </source>
</evidence>
<proteinExistence type="predicted"/>
<evidence type="ECO:0000259" key="2">
    <source>
        <dbReference type="Pfam" id="PF01973"/>
    </source>
</evidence>
<dbReference type="PANTHER" id="PTHR41786">
    <property type="entry name" value="MOTILITY ACCESSORY FACTOR MAF"/>
    <property type="match status" value="1"/>
</dbReference>
<sequence>MILIDNRNVLRLKDRALLQKISQWDNRRPSGAVIVEKAKTGVPIVKILIEGKTQYLQSKYDPMSEAERFVDKFTKDSHHVLFIGIGMGYHINYFMKKHPETKFLIYEPNEEVLHAYLSNSLLNELPLQHLIGIFTGIDEKKIMVEIESIIIQFNEVLQIIPLPIYEKIYSEKVGNLLESTLKLVKDRHSIMLTNAVFQKRWTINSIKNFPVVLQTPNILHDIDSSAFKGKPAIIVAAGPSLNEEFENLRYIKKHGLAYIFSVGSAINALIEQGVYPDAACTYDPSERNQLVFKKLKDQQVDNIPLIFGSSVGFETLSDYPGEMLHMITSQDTVSPQLLDTAQSIDIVLDAPSIAVVTLQILIMLGTSPIILVGQNLGFQNDQRYAAGIQYDFVESKLNDEEKKKTLNIKDVQGNDIKTNDGFNWMRQQLEMHIASNPGLKVINTTKNGAHIEGTTFTPLEQLIGDVLADSIVLTGWHAKSNKYDVEFIESRAYLMNEYAEKMNREIQSALEELERIQKSADLKQYKNIEKRFASFDKQFNKIKKNEFYAGFIEPLMRVQNEKLSLDTKKIRYEENLQRKADTVVNSFGLFLHEIKLHFDFVLPYFQEMKTKIDKISEE</sequence>
<protein>
    <submittedName>
        <fullName evidence="4">Motility associated factor glycosyltransferase family protein</fullName>
    </submittedName>
</protein>
<keyword evidence="1" id="KW-0175">Coiled coil</keyword>
<dbReference type="EMBL" id="JACSQY010000016">
    <property type="protein sequence ID" value="MBD7909610.1"/>
    <property type="molecule type" value="Genomic_DNA"/>
</dbReference>
<dbReference type="InterPro" id="IPR045376">
    <property type="entry name" value="Maf_N"/>
</dbReference>
<gene>
    <name evidence="4" type="ORF">H9659_14830</name>
</gene>
<feature type="domain" description="Glycosyltransferase Maf N-terminal" evidence="3">
    <location>
        <begin position="71"/>
        <end position="115"/>
    </location>
</feature>
<dbReference type="InterPro" id="IPR002826">
    <property type="entry name" value="MptE-like"/>
</dbReference>
<dbReference type="RefSeq" id="WP_191692015.1">
    <property type="nucleotide sequence ID" value="NZ_JACSQY010000016.1"/>
</dbReference>
<feature type="coiled-coil region" evidence="1">
    <location>
        <begin position="496"/>
        <end position="523"/>
    </location>
</feature>
<evidence type="ECO:0000259" key="3">
    <source>
        <dbReference type="Pfam" id="PF20157"/>
    </source>
</evidence>
<reference evidence="4 5" key="1">
    <citation type="submission" date="2020-08" db="EMBL/GenBank/DDBJ databases">
        <title>A Genomic Blueprint of the Chicken Gut Microbiome.</title>
        <authorList>
            <person name="Gilroy R."/>
            <person name="Ravi A."/>
            <person name="Getino M."/>
            <person name="Pursley I."/>
            <person name="Horton D.L."/>
            <person name="Alikhan N.-F."/>
            <person name="Baker D."/>
            <person name="Gharbi K."/>
            <person name="Hall N."/>
            <person name="Watson M."/>
            <person name="Adriaenssens E.M."/>
            <person name="Foster-Nyarko E."/>
            <person name="Jarju S."/>
            <person name="Secka A."/>
            <person name="Antonio M."/>
            <person name="Oren A."/>
            <person name="Chaudhuri R."/>
            <person name="La Ragione R.M."/>
            <person name="Hildebrand F."/>
            <person name="Pallen M.J."/>
        </authorList>
    </citation>
    <scope>NUCLEOTIDE SEQUENCE [LARGE SCALE GENOMIC DNA]</scope>
    <source>
        <strain evidence="4 5">Sa3CUA8</strain>
    </source>
</reference>
<organism evidence="4 5">
    <name type="scientific">Sporosarcina gallistercoris</name>
    <dbReference type="NCBI Taxonomy" id="2762245"/>
    <lineage>
        <taxon>Bacteria</taxon>
        <taxon>Bacillati</taxon>
        <taxon>Bacillota</taxon>
        <taxon>Bacilli</taxon>
        <taxon>Bacillales</taxon>
        <taxon>Caryophanaceae</taxon>
        <taxon>Sporosarcina</taxon>
    </lineage>
</organism>
<dbReference type="Proteomes" id="UP000659496">
    <property type="component" value="Unassembled WGS sequence"/>
</dbReference>
<feature type="domain" description="6-hydroxymethylpterin diphosphokinase MptE-like" evidence="2">
    <location>
        <begin position="204"/>
        <end position="381"/>
    </location>
</feature>
<keyword evidence="5" id="KW-1185">Reference proteome</keyword>
<dbReference type="Pfam" id="PF20157">
    <property type="entry name" value="Maf_flag10_N"/>
    <property type="match status" value="1"/>
</dbReference>
<dbReference type="Pfam" id="PF01973">
    <property type="entry name" value="MptE-like"/>
    <property type="match status" value="1"/>
</dbReference>
<evidence type="ECO:0000313" key="5">
    <source>
        <dbReference type="Proteomes" id="UP000659496"/>
    </source>
</evidence>
<dbReference type="PANTHER" id="PTHR41786:SF1">
    <property type="entry name" value="6-HYDROXYMETHYLPTERIN DIPHOSPHOKINASE MPTE-LIKE DOMAIN-CONTAINING PROTEIN"/>
    <property type="match status" value="1"/>
</dbReference>
<name>A0ABR8PNC1_9BACL</name>
<evidence type="ECO:0000313" key="4">
    <source>
        <dbReference type="EMBL" id="MBD7909610.1"/>
    </source>
</evidence>